<evidence type="ECO:0000313" key="2">
    <source>
        <dbReference type="EMBL" id="KAF3428860.1"/>
    </source>
</evidence>
<dbReference type="InterPro" id="IPR040031">
    <property type="entry name" value="Codanin-1"/>
</dbReference>
<dbReference type="PANTHER" id="PTHR28678">
    <property type="entry name" value="CODANIN-1"/>
    <property type="match status" value="1"/>
</dbReference>
<dbReference type="GO" id="GO:0006325">
    <property type="term" value="P:chromatin organization"/>
    <property type="evidence" value="ECO:0007669"/>
    <property type="project" value="TreeGrafter"/>
</dbReference>
<dbReference type="PANTHER" id="PTHR28678:SF1">
    <property type="entry name" value="CODANIN-1"/>
    <property type="match status" value="1"/>
</dbReference>
<dbReference type="Proteomes" id="UP000655588">
    <property type="component" value="Unassembled WGS sequence"/>
</dbReference>
<proteinExistence type="predicted"/>
<evidence type="ECO:0000313" key="3">
    <source>
        <dbReference type="Proteomes" id="UP000655588"/>
    </source>
</evidence>
<dbReference type="Pfam" id="PF15296">
    <property type="entry name" value="Codanin-1_C"/>
    <property type="match status" value="1"/>
</dbReference>
<evidence type="ECO:0000259" key="1">
    <source>
        <dbReference type="Pfam" id="PF15296"/>
    </source>
</evidence>
<keyword evidence="3" id="KW-1185">Reference proteome</keyword>
<dbReference type="InterPro" id="IPR028171">
    <property type="entry name" value="Codanin-1_C"/>
</dbReference>
<feature type="domain" description="Codanin-1 C-terminal" evidence="1">
    <location>
        <begin position="379"/>
        <end position="490"/>
    </location>
</feature>
<accession>A0A833VZB8</accession>
<gene>
    <name evidence="2" type="ORF">E2986_04033</name>
</gene>
<protein>
    <recommendedName>
        <fullName evidence="1">Codanin-1 C-terminal domain-containing protein</fullName>
    </recommendedName>
</protein>
<dbReference type="AlphaFoldDB" id="A0A833VZB8"/>
<dbReference type="EMBL" id="WNWW01000192">
    <property type="protein sequence ID" value="KAF3428860.1"/>
    <property type="molecule type" value="Genomic_DNA"/>
</dbReference>
<dbReference type="GO" id="GO:0005634">
    <property type="term" value="C:nucleus"/>
    <property type="evidence" value="ECO:0007669"/>
    <property type="project" value="TreeGrafter"/>
</dbReference>
<name>A0A833VZB8_9HYME</name>
<sequence>MGELNVCFQIDTDNRENFPSAAAFQTFKNQRDTFYEIFRIWEKNHSVHGWTFQIALGSKIRTMLTLHNDAVNYYHFARLFKSQLLISCIQNRQQTEVEDDESISVLKTLKHINPKKLNQLQKRLVTPQPSKNQITQPSFPGVQEFFKDFILYAFNPNFYIHLENCLIHEIMELNDTQFNNSEIEDSETTVDEQTQQNFIICLSSLRLLAKVLGLVVSLPYRSESNNFKDLIATQVEIRSKVVPAINLHLCLYNAIALRKLSLTVPWVAKYLAMMDTVSLRLPYYKQTLELLYYIYKVVNHFDFSTSDSFISQQTAIFLKYTLSWLFELPNIPKDFYSTWQKMYKVRELRSLEHLDRNYLQKNILLEPTVSVTSTKCSLDKLDIINERTLRVCCPLIGLNVSVSNCNTNLNNYNANKHITPVSSQLYKSAKSAGIKHLELQLEEAFFGGQPASTRKTVDFVSERVASTCVKHICNTLLMSSRETNLNNFREILKKKQIGKQSEKFREQRNVTDFKAIVITDINTLAMNMSKELKDQCEASIPGICELRVTKCIDALLAEDSLTPVKEMCAKIATRLAMERIHQWIQSHIVGGSLFIKDMEVELNRFLRNNTPLHPMEERKHNQNAMSPTTVTDNLRELIWIILDNGGDFLTVTIVSTLLDNLYQTLNERADLVVGLEKVLYSLSTDFALFLVAYRSDLFMSKIQDKFITIWAMNRCKTLESDSPIHRIFSSRNVMLLAQPEKEEVWVVFGKFINRLIEKNVLDIDSFSDQCVALFRQNWPVLRETMLTSQFLHFYLQPILKHLSKCLMEVVTGFKASDETTEKVKYLLGWIAETYNEIEFCSDYNTID</sequence>
<reference evidence="2" key="1">
    <citation type="submission" date="2019-11" db="EMBL/GenBank/DDBJ databases">
        <title>The nuclear and mitochondrial genomes of Frieseomelitta varia - a highly eusocial stingless bee (Meliponini) with a permanently sterile worker caste.</title>
        <authorList>
            <person name="Freitas F.C.P."/>
            <person name="Lourenco A.P."/>
            <person name="Nunes F.M.F."/>
            <person name="Paschoal A.R."/>
            <person name="Abreu F.C.P."/>
            <person name="Barbin F.O."/>
            <person name="Bataglia L."/>
            <person name="Cardoso-Junior C.A.M."/>
            <person name="Cervoni M.S."/>
            <person name="Silva S.R."/>
            <person name="Dalarmi F."/>
            <person name="Del Lama M.A."/>
            <person name="Depintor T.S."/>
            <person name="Ferreira K.M."/>
            <person name="Goria P.S."/>
            <person name="Jaskot M.C."/>
            <person name="Lago D.C."/>
            <person name="Luna-Lucena D."/>
            <person name="Moda L.M."/>
            <person name="Nascimento L."/>
            <person name="Pedrino M."/>
            <person name="Rabico F.O."/>
            <person name="Sanches F.C."/>
            <person name="Santos D.E."/>
            <person name="Santos C.G."/>
            <person name="Vieira J."/>
            <person name="Lopes T.F."/>
            <person name="Barchuk A.R."/>
            <person name="Hartfelder K."/>
            <person name="Simoes Z.L.P."/>
            <person name="Bitondi M.M.G."/>
            <person name="Pinheiro D.G."/>
        </authorList>
    </citation>
    <scope>NUCLEOTIDE SEQUENCE</scope>
    <source>
        <strain evidence="2">USP_RPSP 00005682</strain>
        <tissue evidence="2">Whole individual</tissue>
    </source>
</reference>
<comment type="caution">
    <text evidence="2">The sequence shown here is derived from an EMBL/GenBank/DDBJ whole genome shotgun (WGS) entry which is preliminary data.</text>
</comment>
<organism evidence="2 3">
    <name type="scientific">Frieseomelitta varia</name>
    <dbReference type="NCBI Taxonomy" id="561572"/>
    <lineage>
        <taxon>Eukaryota</taxon>
        <taxon>Metazoa</taxon>
        <taxon>Ecdysozoa</taxon>
        <taxon>Arthropoda</taxon>
        <taxon>Hexapoda</taxon>
        <taxon>Insecta</taxon>
        <taxon>Pterygota</taxon>
        <taxon>Neoptera</taxon>
        <taxon>Endopterygota</taxon>
        <taxon>Hymenoptera</taxon>
        <taxon>Apocrita</taxon>
        <taxon>Aculeata</taxon>
        <taxon>Apoidea</taxon>
        <taxon>Anthophila</taxon>
        <taxon>Apidae</taxon>
        <taxon>Frieseomelitta</taxon>
    </lineage>
</organism>